<dbReference type="InterPro" id="IPR041851">
    <property type="entry name" value="RecD_N_sf"/>
</dbReference>
<evidence type="ECO:0000313" key="2">
    <source>
        <dbReference type="EMBL" id="ODQ85021.1"/>
    </source>
</evidence>
<proteinExistence type="predicted"/>
<accession>A0A1E3R5L5</accession>
<dbReference type="EMBL" id="MIGZ01000213">
    <property type="protein sequence ID" value="ODQ85021.1"/>
    <property type="molecule type" value="Genomic_DNA"/>
</dbReference>
<sequence>MTSVTWRRAIGATGLLRTFTDAELIESADVHVAQRLTTLAEEPDEQVALAIALLVRALRGGSVCLDLASAEAQVEVKGLGDAVRASTLIGARMRAMSSRAEYGLVT</sequence>
<dbReference type="Gene3D" id="1.10.10.1020">
    <property type="entry name" value="RecBCD complex, subunit RecD, N-terminal domain"/>
    <property type="match status" value="1"/>
</dbReference>
<organism evidence="2 3">
    <name type="scientific">Mycolicibacterium holsaticum</name>
    <dbReference type="NCBI Taxonomy" id="152142"/>
    <lineage>
        <taxon>Bacteria</taxon>
        <taxon>Bacillati</taxon>
        <taxon>Actinomycetota</taxon>
        <taxon>Actinomycetes</taxon>
        <taxon>Mycobacteriales</taxon>
        <taxon>Mycobacteriaceae</taxon>
        <taxon>Mycolicibacterium</taxon>
    </lineage>
</organism>
<evidence type="ECO:0000313" key="3">
    <source>
        <dbReference type="Proteomes" id="UP000094243"/>
    </source>
</evidence>
<protein>
    <recommendedName>
        <fullName evidence="1">RecBCD enzyme subunit RecD N-terminal domain-containing protein</fullName>
    </recommendedName>
</protein>
<gene>
    <name evidence="2" type="ORF">BHQ17_24860</name>
</gene>
<keyword evidence="3" id="KW-1185">Reference proteome</keyword>
<dbReference type="InterPro" id="IPR049550">
    <property type="entry name" value="RecD_N"/>
</dbReference>
<dbReference type="Proteomes" id="UP000094243">
    <property type="component" value="Unassembled WGS sequence"/>
</dbReference>
<comment type="caution">
    <text evidence="2">The sequence shown here is derived from an EMBL/GenBank/DDBJ whole genome shotgun (WGS) entry which is preliminary data.</text>
</comment>
<evidence type="ECO:0000259" key="1">
    <source>
        <dbReference type="Pfam" id="PF21185"/>
    </source>
</evidence>
<dbReference type="AlphaFoldDB" id="A0A1E3R5L5"/>
<name>A0A1E3R5L5_9MYCO</name>
<feature type="domain" description="RecBCD enzyme subunit RecD N-terminal" evidence="1">
    <location>
        <begin position="22"/>
        <end position="84"/>
    </location>
</feature>
<reference evidence="3" key="1">
    <citation type="submission" date="2016-09" db="EMBL/GenBank/DDBJ databases">
        <authorList>
            <person name="Greninger A.L."/>
            <person name="Jerome K.R."/>
            <person name="Mcnair B."/>
            <person name="Wallis C."/>
            <person name="Fang F."/>
        </authorList>
    </citation>
    <scope>NUCLEOTIDE SEQUENCE [LARGE SCALE GENOMIC DNA]</scope>
    <source>
        <strain evidence="3">M7</strain>
    </source>
</reference>
<dbReference type="Pfam" id="PF21185">
    <property type="entry name" value="RecD_N"/>
    <property type="match status" value="1"/>
</dbReference>